<dbReference type="InterPro" id="IPR037293">
    <property type="entry name" value="Gal_Oxidase_central_sf"/>
</dbReference>
<keyword evidence="3" id="KW-0812">Transmembrane</keyword>
<keyword evidence="3" id="KW-0472">Membrane</keyword>
<dbReference type="PANTHER" id="PTHR32208:SF96">
    <property type="entry name" value="GLYOXAL OXIDASE"/>
    <property type="match status" value="1"/>
</dbReference>
<accession>A0A238FKP6</accession>
<feature type="compositionally biased region" description="Low complexity" evidence="2">
    <location>
        <begin position="644"/>
        <end position="660"/>
    </location>
</feature>
<evidence type="ECO:0000259" key="6">
    <source>
        <dbReference type="Pfam" id="PF09118"/>
    </source>
</evidence>
<dbReference type="InterPro" id="IPR013783">
    <property type="entry name" value="Ig-like_fold"/>
</dbReference>
<dbReference type="Proteomes" id="UP000198372">
    <property type="component" value="Unassembled WGS sequence"/>
</dbReference>
<proteinExistence type="predicted"/>
<dbReference type="AlphaFoldDB" id="A0A238FKP6"/>
<dbReference type="SUPFAM" id="SSF81296">
    <property type="entry name" value="E set domains"/>
    <property type="match status" value="1"/>
</dbReference>
<dbReference type="Pfam" id="PF09118">
    <property type="entry name" value="GO-like_E_set"/>
    <property type="match status" value="1"/>
</dbReference>
<organism evidence="7 8">
    <name type="scientific">Microbotryum intermedium</name>
    <dbReference type="NCBI Taxonomy" id="269621"/>
    <lineage>
        <taxon>Eukaryota</taxon>
        <taxon>Fungi</taxon>
        <taxon>Dikarya</taxon>
        <taxon>Basidiomycota</taxon>
        <taxon>Pucciniomycotina</taxon>
        <taxon>Microbotryomycetes</taxon>
        <taxon>Microbotryales</taxon>
        <taxon>Microbotryaceae</taxon>
        <taxon>Microbotryum</taxon>
    </lineage>
</organism>
<name>A0A238FKP6_9BASI</name>
<dbReference type="CDD" id="cd02851">
    <property type="entry name" value="E_set_GO_C"/>
    <property type="match status" value="1"/>
</dbReference>
<dbReference type="Pfam" id="PF07250">
    <property type="entry name" value="Glyoxal_oxid_N"/>
    <property type="match status" value="1"/>
</dbReference>
<evidence type="ECO:0000259" key="5">
    <source>
        <dbReference type="Pfam" id="PF07250"/>
    </source>
</evidence>
<feature type="region of interest" description="Disordered" evidence="2">
    <location>
        <begin position="34"/>
        <end position="65"/>
    </location>
</feature>
<dbReference type="OrthoDB" id="2019572at2759"/>
<reference evidence="8" key="1">
    <citation type="submission" date="2016-09" db="EMBL/GenBank/DDBJ databases">
        <authorList>
            <person name="Jeantristanb JTB J.-T."/>
            <person name="Ricardo R."/>
        </authorList>
    </citation>
    <scope>NUCLEOTIDE SEQUENCE [LARGE SCALE GENOMIC DNA]</scope>
</reference>
<feature type="domain" description="Glyoxal oxidase N-terminal" evidence="5">
    <location>
        <begin position="124"/>
        <end position="504"/>
    </location>
</feature>
<dbReference type="STRING" id="269621.A0A238FKP6"/>
<protein>
    <submittedName>
        <fullName evidence="7">BQ2448_4258 protein</fullName>
    </submittedName>
</protein>
<evidence type="ECO:0000256" key="4">
    <source>
        <dbReference type="SAM" id="SignalP"/>
    </source>
</evidence>
<evidence type="ECO:0000256" key="2">
    <source>
        <dbReference type="SAM" id="MobiDB-lite"/>
    </source>
</evidence>
<sequence length="702" mass="74373">MRTPSTTRVATTFTTALLATLTTAAPADNTIEIVGNSGVSRSRATPRRPRDPSSPNPGLCEPPNNGRAFSCGSPAWPDERLLTICSITSYEHDSAQQLFLGQSNKVYIVDKTERNPVNTTSGHPAWASEYDYTDNTFRTMDIRTNSFCAGGNVLGNGTWINIGGNQPVGPGGLNANQVPDPYVNGDGGKATRRLDVCTDQKCDWIDDGSNYMTTRRWYPTLETLEDGSMIVIGGCDWGGYVNDKSQNNPTYEYYPSQGGPIGLNILTTTLPANLFPLTWLLPSGNIFINANLGTEIFDYKNNVEYPLADIPHAVRTYPGSAATGMLPLTPANNWTATILFCGGTNLQPDQWVTSWNIAAYPADSTCVSMTPDVSTNWVDEDSLPEGRVMGNLISLPDGRFVLINGIGKGTAGYGNTSWAIGQSFGDEPVHSIRYYDPNASSGKRFSNIIANSTVDRMYHSSATLLPDGSILSSGSNPNADYVAPNTPGYTYFTEYRVERFYPDYFTATRPQPTGLPTTLGYGGSYFNVTLSKTDVGNVSKLDNTMVVLIRPGFSTHAMNMGQRYVQLNSTFTANSDGSAVLHVSPVPPNAAILVPGPCLIFVVVDGIPSIGQWVTIGNGQLGAQTISPVQRLPASTGGDGKAWNSGNGTSTSTSSAAGSAGTSGSGSSGSNTNNSAGSGAVSILAPVFAVLGGVLAASTLLI</sequence>
<dbReference type="InterPro" id="IPR011043">
    <property type="entry name" value="Gal_Oxase/kelch_b-propeller"/>
</dbReference>
<dbReference type="Gene3D" id="2.60.40.10">
    <property type="entry name" value="Immunoglobulins"/>
    <property type="match status" value="1"/>
</dbReference>
<keyword evidence="3" id="KW-1133">Transmembrane helix</keyword>
<gene>
    <name evidence="7" type="ORF">BQ2448_4258</name>
</gene>
<dbReference type="EMBL" id="FMSP01000009">
    <property type="protein sequence ID" value="SCV72721.1"/>
    <property type="molecule type" value="Genomic_DNA"/>
</dbReference>
<dbReference type="SUPFAM" id="SSF50965">
    <property type="entry name" value="Galactose oxidase, central domain"/>
    <property type="match status" value="1"/>
</dbReference>
<dbReference type="InterPro" id="IPR009880">
    <property type="entry name" value="Glyoxal_oxidase_N"/>
</dbReference>
<dbReference type="Gene3D" id="2.130.10.80">
    <property type="entry name" value="Galactose oxidase/kelch, beta-propeller"/>
    <property type="match status" value="1"/>
</dbReference>
<feature type="signal peptide" evidence="4">
    <location>
        <begin position="1"/>
        <end position="24"/>
    </location>
</feature>
<keyword evidence="8" id="KW-1185">Reference proteome</keyword>
<evidence type="ECO:0000256" key="3">
    <source>
        <dbReference type="SAM" id="Phobius"/>
    </source>
</evidence>
<evidence type="ECO:0000256" key="1">
    <source>
        <dbReference type="ARBA" id="ARBA00022729"/>
    </source>
</evidence>
<feature type="transmembrane region" description="Helical" evidence="3">
    <location>
        <begin position="680"/>
        <end position="701"/>
    </location>
</feature>
<feature type="region of interest" description="Disordered" evidence="2">
    <location>
        <begin position="630"/>
        <end position="672"/>
    </location>
</feature>
<feature type="chain" id="PRO_5012669575" evidence="4">
    <location>
        <begin position="25"/>
        <end position="702"/>
    </location>
</feature>
<feature type="domain" description="Galactose oxidase-like Early set" evidence="6">
    <location>
        <begin position="509"/>
        <end position="616"/>
    </location>
</feature>
<keyword evidence="1 4" id="KW-0732">Signal</keyword>
<evidence type="ECO:0000313" key="7">
    <source>
        <dbReference type="EMBL" id="SCV72721.1"/>
    </source>
</evidence>
<dbReference type="InterPro" id="IPR014756">
    <property type="entry name" value="Ig_E-set"/>
</dbReference>
<dbReference type="InterPro" id="IPR015202">
    <property type="entry name" value="GO-like_E_set"/>
</dbReference>
<dbReference type="PANTHER" id="PTHR32208">
    <property type="entry name" value="SECRETED PROTEIN-RELATED"/>
    <property type="match status" value="1"/>
</dbReference>
<evidence type="ECO:0000313" key="8">
    <source>
        <dbReference type="Proteomes" id="UP000198372"/>
    </source>
</evidence>